<dbReference type="AlphaFoldDB" id="A0A2I1P8B8"/>
<accession>A0A2I1P8B8</accession>
<gene>
    <name evidence="2" type="ORF">CYJ76_10685</name>
</gene>
<keyword evidence="3" id="KW-1185">Reference proteome</keyword>
<dbReference type="Proteomes" id="UP000234206">
    <property type="component" value="Unassembled WGS sequence"/>
</dbReference>
<reference evidence="2 3" key="1">
    <citation type="submission" date="2017-12" db="EMBL/GenBank/DDBJ databases">
        <title>Phylogenetic diversity of female urinary microbiome.</title>
        <authorList>
            <person name="Thomas-White K."/>
            <person name="Wolfe A.J."/>
        </authorList>
    </citation>
    <scope>NUCLEOTIDE SEQUENCE [LARGE SCALE GENOMIC DNA]</scope>
    <source>
        <strain evidence="2 3">UMB1298</strain>
    </source>
</reference>
<evidence type="ECO:0000313" key="2">
    <source>
        <dbReference type="EMBL" id="PKZ40879.1"/>
    </source>
</evidence>
<dbReference type="PROSITE" id="PS51257">
    <property type="entry name" value="PROKAR_LIPOPROTEIN"/>
    <property type="match status" value="1"/>
</dbReference>
<protein>
    <submittedName>
        <fullName evidence="2">Uncharacterized protein</fullName>
    </submittedName>
</protein>
<dbReference type="OrthoDB" id="9984684at2"/>
<name>A0A2I1P8B8_9MICO</name>
<evidence type="ECO:0000256" key="1">
    <source>
        <dbReference type="SAM" id="MobiDB-lite"/>
    </source>
</evidence>
<feature type="region of interest" description="Disordered" evidence="1">
    <location>
        <begin position="188"/>
        <end position="217"/>
    </location>
</feature>
<dbReference type="RefSeq" id="WP_101850068.1">
    <property type="nucleotide sequence ID" value="NZ_PKIZ01000025.1"/>
</dbReference>
<sequence length="217" mass="22421">MRRLVVLLATAGAGLLSGCGSGVNEGQVKAFEEWAAEQPNVESVDSATRDEVDGLAFSAEPEVTTTLHFPDGTSDEAVLAVAMGLHEADPGDRDPKYVVGEREGVTFLLSGDPEDDRAVLALATALEQAAPEAEAGEPSREHPAMVVGSTVTVVVPDEQMQRVAQAVVSSSAVGDRGVLIRVQGKSGGYFSRDTRAGQDASVAPVPGTHVSVGTQTP</sequence>
<proteinExistence type="predicted"/>
<dbReference type="EMBL" id="PKIZ01000025">
    <property type="protein sequence ID" value="PKZ40879.1"/>
    <property type="molecule type" value="Genomic_DNA"/>
</dbReference>
<evidence type="ECO:0000313" key="3">
    <source>
        <dbReference type="Proteomes" id="UP000234206"/>
    </source>
</evidence>
<comment type="caution">
    <text evidence="2">The sequence shown here is derived from an EMBL/GenBank/DDBJ whole genome shotgun (WGS) entry which is preliminary data.</text>
</comment>
<organism evidence="2 3">
    <name type="scientific">Kytococcus schroeteri</name>
    <dbReference type="NCBI Taxonomy" id="138300"/>
    <lineage>
        <taxon>Bacteria</taxon>
        <taxon>Bacillati</taxon>
        <taxon>Actinomycetota</taxon>
        <taxon>Actinomycetes</taxon>
        <taxon>Micrococcales</taxon>
        <taxon>Kytococcaceae</taxon>
        <taxon>Kytococcus</taxon>
    </lineage>
</organism>